<name>N4T9B1_HELPX</name>
<evidence type="ECO:0000313" key="2">
    <source>
        <dbReference type="Proteomes" id="UP000012243"/>
    </source>
</evidence>
<dbReference type="EMBL" id="AOTW01000001">
    <property type="protein sequence ID" value="ENH59034.1"/>
    <property type="molecule type" value="Genomic_DNA"/>
</dbReference>
<proteinExistence type="predicted"/>
<evidence type="ECO:0008006" key="3">
    <source>
        <dbReference type="Google" id="ProtNLM"/>
    </source>
</evidence>
<organism evidence="1 2">
    <name type="scientific">Helicobacter pylori Hp A-11</name>
    <dbReference type="NCBI Taxonomy" id="992035"/>
    <lineage>
        <taxon>Bacteria</taxon>
        <taxon>Pseudomonadati</taxon>
        <taxon>Campylobacterota</taxon>
        <taxon>Epsilonproteobacteria</taxon>
        <taxon>Campylobacterales</taxon>
        <taxon>Helicobacteraceae</taxon>
        <taxon>Helicobacter</taxon>
    </lineage>
</organism>
<gene>
    <name evidence="1" type="ORF">HPHPA11_0161</name>
</gene>
<dbReference type="PATRIC" id="fig|992035.3.peg.159"/>
<comment type="caution">
    <text evidence="1">The sequence shown here is derived from an EMBL/GenBank/DDBJ whole genome shotgun (WGS) entry which is preliminary data.</text>
</comment>
<sequence length="52" mass="6245">MGRDKILQQTPLKSHLIKHKAFLKHQRMSVIKRYCLKLVLQTIFKQILMLAR</sequence>
<dbReference type="AlphaFoldDB" id="N4T9B1"/>
<protein>
    <recommendedName>
        <fullName evidence="3">CagY like domain protein</fullName>
    </recommendedName>
</protein>
<dbReference type="Proteomes" id="UP000012243">
    <property type="component" value="Unassembled WGS sequence"/>
</dbReference>
<evidence type="ECO:0000313" key="1">
    <source>
        <dbReference type="EMBL" id="ENH59034.1"/>
    </source>
</evidence>
<reference evidence="1 2" key="1">
    <citation type="submission" date="2013-02" db="EMBL/GenBank/DDBJ databases">
        <title>Comparative Sequence Analysis of H. pylori Isolates.</title>
        <authorList>
            <person name="Blanchard T.G."/>
            <person name="Czinn S.J."/>
            <person name="McCracken C.M."/>
            <person name="Abolude K.A."/>
            <person name="Shefchek K.S."/>
            <person name="Maroo A.M."/>
            <person name="Santana-Cruz I.S."/>
            <person name="Tallon L.J."/>
            <person name="Ficke F.W.F."/>
        </authorList>
    </citation>
    <scope>NUCLEOTIDE SEQUENCE [LARGE SCALE GENOMIC DNA]</scope>
    <source>
        <strain evidence="1 2">Hp A-11</strain>
    </source>
</reference>
<accession>N4T9B1</accession>